<name>A0A382MW31_9ZZZZ</name>
<dbReference type="Pfam" id="PF06793">
    <property type="entry name" value="UPF0262"/>
    <property type="match status" value="1"/>
</dbReference>
<proteinExistence type="predicted"/>
<reference evidence="1" key="1">
    <citation type="submission" date="2018-05" db="EMBL/GenBank/DDBJ databases">
        <authorList>
            <person name="Lanie J.A."/>
            <person name="Ng W.-L."/>
            <person name="Kazmierczak K.M."/>
            <person name="Andrzejewski T.M."/>
            <person name="Davidsen T.M."/>
            <person name="Wayne K.J."/>
            <person name="Tettelin H."/>
            <person name="Glass J.I."/>
            <person name="Rusch D."/>
            <person name="Podicherti R."/>
            <person name="Tsui H.-C.T."/>
            <person name="Winkler M.E."/>
        </authorList>
    </citation>
    <scope>NUCLEOTIDE SEQUENCE</scope>
</reference>
<dbReference type="EMBL" id="UINC01095699">
    <property type="protein sequence ID" value="SVC51997.1"/>
    <property type="molecule type" value="Genomic_DNA"/>
</dbReference>
<feature type="non-terminal residue" evidence="1">
    <location>
        <position position="56"/>
    </location>
</feature>
<sequence length="56" mass="6571">MDFRIAEVTLDEGSIVRWNPEIDRERRVAIYDLLESNHFAPASKLAGPYRLRLEIQ</sequence>
<gene>
    <name evidence="1" type="ORF">METZ01_LOCUS304851</name>
</gene>
<evidence type="ECO:0000313" key="1">
    <source>
        <dbReference type="EMBL" id="SVC51997.1"/>
    </source>
</evidence>
<organism evidence="1">
    <name type="scientific">marine metagenome</name>
    <dbReference type="NCBI Taxonomy" id="408172"/>
    <lineage>
        <taxon>unclassified sequences</taxon>
        <taxon>metagenomes</taxon>
        <taxon>ecological metagenomes</taxon>
    </lineage>
</organism>
<dbReference type="AlphaFoldDB" id="A0A382MW31"/>
<accession>A0A382MW31</accession>
<dbReference type="InterPro" id="IPR008321">
    <property type="entry name" value="UCP032146"/>
</dbReference>
<protein>
    <submittedName>
        <fullName evidence="1">Uncharacterized protein</fullName>
    </submittedName>
</protein>